<organism evidence="2 3">
    <name type="scientific">Meloidogyne enterolobii</name>
    <name type="common">Root-knot nematode worm</name>
    <name type="synonym">Meloidogyne mayaguensis</name>
    <dbReference type="NCBI Taxonomy" id="390850"/>
    <lineage>
        <taxon>Eukaryota</taxon>
        <taxon>Metazoa</taxon>
        <taxon>Ecdysozoa</taxon>
        <taxon>Nematoda</taxon>
        <taxon>Chromadorea</taxon>
        <taxon>Rhabditida</taxon>
        <taxon>Tylenchina</taxon>
        <taxon>Tylenchomorpha</taxon>
        <taxon>Tylenchoidea</taxon>
        <taxon>Meloidogynidae</taxon>
        <taxon>Meloidogyninae</taxon>
        <taxon>Meloidogyne</taxon>
    </lineage>
</organism>
<sequence length="65" mass="7314">MEPLVPDKLFLLVLTFSSIWSTLFSRVRNECATVFSNALKRVKIVWKLFSSVALKNLGSKSDPAI</sequence>
<feature type="signal peptide" evidence="1">
    <location>
        <begin position="1"/>
        <end position="25"/>
    </location>
</feature>
<keyword evidence="1" id="KW-0732">Signal</keyword>
<name>A0A6V7X641_MELEN</name>
<evidence type="ECO:0000313" key="3">
    <source>
        <dbReference type="Proteomes" id="UP000580250"/>
    </source>
</evidence>
<protein>
    <submittedName>
        <fullName evidence="2">Uncharacterized protein</fullName>
    </submittedName>
</protein>
<feature type="chain" id="PRO_5028092622" evidence="1">
    <location>
        <begin position="26"/>
        <end position="65"/>
    </location>
</feature>
<dbReference type="EMBL" id="CAJEWN010001137">
    <property type="protein sequence ID" value="CAD2194693.1"/>
    <property type="molecule type" value="Genomic_DNA"/>
</dbReference>
<dbReference type="Proteomes" id="UP000580250">
    <property type="component" value="Unassembled WGS sequence"/>
</dbReference>
<gene>
    <name evidence="2" type="ORF">MENT_LOCUS47721</name>
</gene>
<dbReference type="AlphaFoldDB" id="A0A6V7X641"/>
<proteinExistence type="predicted"/>
<reference evidence="2 3" key="1">
    <citation type="submission" date="2020-08" db="EMBL/GenBank/DDBJ databases">
        <authorList>
            <person name="Koutsovoulos G."/>
            <person name="Danchin GJ E."/>
        </authorList>
    </citation>
    <scope>NUCLEOTIDE SEQUENCE [LARGE SCALE GENOMIC DNA]</scope>
</reference>
<evidence type="ECO:0000256" key="1">
    <source>
        <dbReference type="SAM" id="SignalP"/>
    </source>
</evidence>
<comment type="caution">
    <text evidence="2">The sequence shown here is derived from an EMBL/GenBank/DDBJ whole genome shotgun (WGS) entry which is preliminary data.</text>
</comment>
<accession>A0A6V7X641</accession>
<evidence type="ECO:0000313" key="2">
    <source>
        <dbReference type="EMBL" id="CAD2194693.1"/>
    </source>
</evidence>